<name>W4EPR5_9BACL</name>
<dbReference type="CDD" id="cd06553">
    <property type="entry name" value="ASCH_Ef3133_like"/>
    <property type="match status" value="1"/>
</dbReference>
<dbReference type="PATRIC" id="fig|1227360.4.peg.2979"/>
<accession>W4EPR5</accession>
<evidence type="ECO:0000259" key="1">
    <source>
        <dbReference type="SMART" id="SM01022"/>
    </source>
</evidence>
<dbReference type="PIRSF" id="PIRSF021320">
    <property type="entry name" value="DUF984"/>
    <property type="match status" value="1"/>
</dbReference>
<feature type="domain" description="ASCH" evidence="1">
    <location>
        <begin position="27"/>
        <end position="151"/>
    </location>
</feature>
<keyword evidence="3" id="KW-1185">Reference proteome</keyword>
<dbReference type="Gene3D" id="3.10.400.10">
    <property type="entry name" value="Sulfate adenylyltransferase"/>
    <property type="match status" value="1"/>
</dbReference>
<evidence type="ECO:0000313" key="2">
    <source>
        <dbReference type="EMBL" id="ETT82234.1"/>
    </source>
</evidence>
<reference evidence="2 3" key="1">
    <citation type="journal article" date="2014" name="BMC Genomics">
        <title>Genomic comparison of sporeforming bacilli isolated from milk.</title>
        <authorList>
            <person name="Moreno Switt A.I."/>
            <person name="Andrus A.D."/>
            <person name="Ranieri M.L."/>
            <person name="Orsi R.H."/>
            <person name="Ivy R."/>
            <person name="den Bakker H.C."/>
            <person name="Martin N.H."/>
            <person name="Wiedmann M."/>
            <person name="Boor K.J."/>
        </authorList>
    </citation>
    <scope>NUCLEOTIDE SEQUENCE [LARGE SCALE GENOMIC DNA]</scope>
    <source>
        <strain evidence="2 3">FSL R5-213</strain>
    </source>
</reference>
<dbReference type="SMART" id="SM01022">
    <property type="entry name" value="ASCH"/>
    <property type="match status" value="1"/>
</dbReference>
<sequence length="157" mass="18216">MSINKIDEYWHTYAKENELDMTTPESWMFGDGSKEMADDLGSLVVNGSKTATCAAHCVYELEKEKIQKVGQYDIVLDGNNEPLAIIKYTKIELVKMNEVTSDFAKAEGEGDLSYDYWYREHVKFFTWELNQYDLTFNSDLLLVCQTFKVMDVYQNQV</sequence>
<protein>
    <recommendedName>
        <fullName evidence="1">ASCH domain-containing protein</fullName>
    </recommendedName>
</protein>
<comment type="caution">
    <text evidence="2">The sequence shown here is derived from an EMBL/GenBank/DDBJ whole genome shotgun (WGS) entry which is preliminary data.</text>
</comment>
<gene>
    <name evidence="2" type="ORF">C176_14627</name>
</gene>
<dbReference type="Pfam" id="PF04266">
    <property type="entry name" value="ASCH"/>
    <property type="match status" value="1"/>
</dbReference>
<dbReference type="InterPro" id="IPR009326">
    <property type="entry name" value="DUF984"/>
</dbReference>
<dbReference type="PANTHER" id="PTHR39203">
    <property type="entry name" value="CYTOPLASMIC PROTEIN-RELATED"/>
    <property type="match status" value="1"/>
</dbReference>
<dbReference type="InterPro" id="IPR007374">
    <property type="entry name" value="ASCH_domain"/>
</dbReference>
<evidence type="ECO:0000313" key="3">
    <source>
        <dbReference type="Proteomes" id="UP000019062"/>
    </source>
</evidence>
<dbReference type="Proteomes" id="UP000019062">
    <property type="component" value="Unassembled WGS sequence"/>
</dbReference>
<dbReference type="AlphaFoldDB" id="W4EPR5"/>
<dbReference type="SUPFAM" id="SSF88697">
    <property type="entry name" value="PUA domain-like"/>
    <property type="match status" value="1"/>
</dbReference>
<proteinExistence type="predicted"/>
<dbReference type="InterPro" id="IPR015947">
    <property type="entry name" value="PUA-like_sf"/>
</dbReference>
<dbReference type="EMBL" id="ASQA01000034">
    <property type="protein sequence ID" value="ETT82234.1"/>
    <property type="molecule type" value="Genomic_DNA"/>
</dbReference>
<organism evidence="2 3">
    <name type="scientific">Viridibacillus arenosi FSL R5-213</name>
    <dbReference type="NCBI Taxonomy" id="1227360"/>
    <lineage>
        <taxon>Bacteria</taxon>
        <taxon>Bacillati</taxon>
        <taxon>Bacillota</taxon>
        <taxon>Bacilli</taxon>
        <taxon>Bacillales</taxon>
        <taxon>Caryophanaceae</taxon>
        <taxon>Viridibacillus</taxon>
    </lineage>
</organism>
<dbReference type="eggNOG" id="COG4405">
    <property type="taxonomic scope" value="Bacteria"/>
</dbReference>
<dbReference type="PANTHER" id="PTHR39203:SF1">
    <property type="entry name" value="CYTOPLASMIC PROTEIN"/>
    <property type="match status" value="1"/>
</dbReference>
<dbReference type="RefSeq" id="WP_081730116.1">
    <property type="nucleotide sequence ID" value="NZ_ASQA01000034.1"/>
</dbReference>